<sequence>MAFYSSSKAAKACADRLEEFHRLAGPAVKPCCWFGPAKHTLPTDRANGYYAMKRETPWTYHAKGKHGIRSKWDVEISEIGSVNQKRILPDPRFENSKISAGPVASSMQGILEFHYSDEHRSVTDRSRGKVSAELHE</sequence>
<dbReference type="Proteomes" id="UP000007755">
    <property type="component" value="Unassembled WGS sequence"/>
</dbReference>
<proteinExistence type="predicted"/>
<dbReference type="EMBL" id="GL888053">
    <property type="protein sequence ID" value="EGI68713.1"/>
    <property type="molecule type" value="Genomic_DNA"/>
</dbReference>
<evidence type="ECO:0000313" key="2">
    <source>
        <dbReference type="Proteomes" id="UP000007755"/>
    </source>
</evidence>
<accession>F4WAV7</accession>
<reference evidence="1" key="1">
    <citation type="submission" date="2011-02" db="EMBL/GenBank/DDBJ databases">
        <title>The genome of the leaf-cutting ant Acromyrmex echinatior suggests key adaptations to social evolution and fungus farming.</title>
        <authorList>
            <person name="Nygaard S."/>
            <person name="Zhang G."/>
        </authorList>
    </citation>
    <scope>NUCLEOTIDE SEQUENCE</scope>
</reference>
<evidence type="ECO:0000313" key="1">
    <source>
        <dbReference type="EMBL" id="EGI68713.1"/>
    </source>
</evidence>
<name>F4WAV7_ACREC</name>
<protein>
    <submittedName>
        <fullName evidence="1">Uncharacterized protein</fullName>
    </submittedName>
</protein>
<keyword evidence="2" id="KW-1185">Reference proteome</keyword>
<gene>
    <name evidence="1" type="ORF">G5I_02650</name>
</gene>
<organism evidence="2">
    <name type="scientific">Acromyrmex echinatior</name>
    <name type="common">Panamanian leafcutter ant</name>
    <name type="synonym">Acromyrmex octospinosus echinatior</name>
    <dbReference type="NCBI Taxonomy" id="103372"/>
    <lineage>
        <taxon>Eukaryota</taxon>
        <taxon>Metazoa</taxon>
        <taxon>Ecdysozoa</taxon>
        <taxon>Arthropoda</taxon>
        <taxon>Hexapoda</taxon>
        <taxon>Insecta</taxon>
        <taxon>Pterygota</taxon>
        <taxon>Neoptera</taxon>
        <taxon>Endopterygota</taxon>
        <taxon>Hymenoptera</taxon>
        <taxon>Apocrita</taxon>
        <taxon>Aculeata</taxon>
        <taxon>Formicoidea</taxon>
        <taxon>Formicidae</taxon>
        <taxon>Myrmicinae</taxon>
        <taxon>Acromyrmex</taxon>
    </lineage>
</organism>
<dbReference type="InParanoid" id="F4WAV7"/>
<dbReference type="AlphaFoldDB" id="F4WAV7"/>